<dbReference type="RefSeq" id="XP_009495795.1">
    <property type="nucleotide sequence ID" value="XM_009497520.1"/>
</dbReference>
<dbReference type="GO" id="GO:0005829">
    <property type="term" value="C:cytosol"/>
    <property type="evidence" value="ECO:0007669"/>
    <property type="project" value="TreeGrafter"/>
</dbReference>
<dbReference type="GeneID" id="20528372"/>
<dbReference type="GO" id="GO:0000045">
    <property type="term" value="P:autophagosome assembly"/>
    <property type="evidence" value="ECO:0007669"/>
    <property type="project" value="TreeGrafter"/>
</dbReference>
<dbReference type="InterPro" id="IPR007135">
    <property type="entry name" value="Atg3/Atg10"/>
</dbReference>
<organism evidence="8">
    <name type="scientific">Fonticula alba</name>
    <name type="common">Slime mold</name>
    <dbReference type="NCBI Taxonomy" id="691883"/>
    <lineage>
        <taxon>Eukaryota</taxon>
        <taxon>Rotosphaerida</taxon>
        <taxon>Fonticulaceae</taxon>
        <taxon>Fonticula</taxon>
    </lineage>
</organism>
<dbReference type="EMBL" id="KB932205">
    <property type="protein sequence ID" value="KCV70189.1"/>
    <property type="molecule type" value="Genomic_DNA"/>
</dbReference>
<dbReference type="eggNOG" id="KOG2981">
    <property type="taxonomic scope" value="Eukaryota"/>
</dbReference>
<dbReference type="PANTHER" id="PTHR12866:SF2">
    <property type="entry name" value="UBIQUITIN-LIKE-CONJUGATING ENZYME ATG3"/>
    <property type="match status" value="1"/>
</dbReference>
<dbReference type="GO" id="GO:0015031">
    <property type="term" value="P:protein transport"/>
    <property type="evidence" value="ECO:0007669"/>
    <property type="project" value="UniProtKB-KW"/>
</dbReference>
<evidence type="ECO:0000313" key="8">
    <source>
        <dbReference type="EMBL" id="KCV70189.1"/>
    </source>
</evidence>
<evidence type="ECO:0000256" key="4">
    <source>
        <dbReference type="ARBA" id="ARBA00022490"/>
    </source>
</evidence>
<dbReference type="GO" id="GO:0044804">
    <property type="term" value="P:nucleophagy"/>
    <property type="evidence" value="ECO:0007669"/>
    <property type="project" value="TreeGrafter"/>
</dbReference>
<dbReference type="GO" id="GO:0019776">
    <property type="term" value="F:Atg8-family ligase activity"/>
    <property type="evidence" value="ECO:0007669"/>
    <property type="project" value="TreeGrafter"/>
</dbReference>
<reference evidence="8" key="1">
    <citation type="submission" date="2013-04" db="EMBL/GenBank/DDBJ databases">
        <title>The Genome Sequence of Fonticula alba ATCC 38817.</title>
        <authorList>
            <consortium name="The Broad Institute Genomics Platform"/>
            <person name="Russ C."/>
            <person name="Cuomo C."/>
            <person name="Burger G."/>
            <person name="Gray M.W."/>
            <person name="Holland P.W.H."/>
            <person name="King N."/>
            <person name="Lang F.B.F."/>
            <person name="Roger A.J."/>
            <person name="Ruiz-Trillo I."/>
            <person name="Brown M."/>
            <person name="Walker B."/>
            <person name="Young S."/>
            <person name="Zeng Q."/>
            <person name="Gargeya S."/>
            <person name="Fitzgerald M."/>
            <person name="Haas B."/>
            <person name="Abouelleil A."/>
            <person name="Allen A.W."/>
            <person name="Alvarado L."/>
            <person name="Arachchi H.M."/>
            <person name="Berlin A.M."/>
            <person name="Chapman S.B."/>
            <person name="Gainer-Dewar J."/>
            <person name="Goldberg J."/>
            <person name="Griggs A."/>
            <person name="Gujja S."/>
            <person name="Hansen M."/>
            <person name="Howarth C."/>
            <person name="Imamovic A."/>
            <person name="Ireland A."/>
            <person name="Larimer J."/>
            <person name="McCowan C."/>
            <person name="Murphy C."/>
            <person name="Pearson M."/>
            <person name="Poon T.W."/>
            <person name="Priest M."/>
            <person name="Roberts A."/>
            <person name="Saif S."/>
            <person name="Shea T."/>
            <person name="Sisk P."/>
            <person name="Sykes S."/>
            <person name="Wortman J."/>
            <person name="Nusbaum C."/>
            <person name="Birren B."/>
        </authorList>
    </citation>
    <scope>NUCLEOTIDE SEQUENCE [LARGE SCALE GENOMIC DNA]</scope>
    <source>
        <strain evidence="8">ATCC 38817</strain>
    </source>
</reference>
<gene>
    <name evidence="8" type="ORF">H696_03647</name>
</gene>
<keyword evidence="3" id="KW-0813">Transport</keyword>
<dbReference type="GO" id="GO:0061723">
    <property type="term" value="P:glycophagy"/>
    <property type="evidence" value="ECO:0007669"/>
    <property type="project" value="TreeGrafter"/>
</dbReference>
<evidence type="ECO:0000256" key="1">
    <source>
        <dbReference type="ARBA" id="ARBA00004496"/>
    </source>
</evidence>
<dbReference type="GO" id="GO:0000422">
    <property type="term" value="P:autophagy of mitochondrion"/>
    <property type="evidence" value="ECO:0007669"/>
    <property type="project" value="TreeGrafter"/>
</dbReference>
<dbReference type="AlphaFoldDB" id="A0A058Z7B2"/>
<accession>A0A058Z7B2</accession>
<dbReference type="GO" id="GO:0000407">
    <property type="term" value="C:phagophore assembly site"/>
    <property type="evidence" value="ECO:0007669"/>
    <property type="project" value="TreeGrafter"/>
</dbReference>
<comment type="subcellular location">
    <subcellularLocation>
        <location evidence="1">Cytoplasm</location>
    </subcellularLocation>
</comment>
<evidence type="ECO:0000256" key="3">
    <source>
        <dbReference type="ARBA" id="ARBA00022448"/>
    </source>
</evidence>
<keyword evidence="7" id="KW-0072">Autophagy</keyword>
<keyword evidence="6" id="KW-0653">Protein transport</keyword>
<dbReference type="Proteomes" id="UP000030693">
    <property type="component" value="Unassembled WGS sequence"/>
</dbReference>
<proteinExistence type="inferred from homology"/>
<evidence type="ECO:0000256" key="6">
    <source>
        <dbReference type="ARBA" id="ARBA00022927"/>
    </source>
</evidence>
<dbReference type="PANTHER" id="PTHR12866">
    <property type="entry name" value="UBIQUITIN-LIKE-CONJUGATING ENZYME ATG3"/>
    <property type="match status" value="1"/>
</dbReference>
<keyword evidence="4" id="KW-0963">Cytoplasm</keyword>
<evidence type="ECO:0000256" key="2">
    <source>
        <dbReference type="ARBA" id="ARBA00007683"/>
    </source>
</evidence>
<protein>
    <submittedName>
        <fullName evidence="8">Autophagy-like protein 3</fullName>
    </submittedName>
</protein>
<dbReference type="Pfam" id="PF03987">
    <property type="entry name" value="Autophagy_act_C"/>
    <property type="match status" value="1"/>
</dbReference>
<keyword evidence="5" id="KW-0833">Ubl conjugation pathway</keyword>
<name>A0A058Z7B2_FONAL</name>
<evidence type="ECO:0000256" key="5">
    <source>
        <dbReference type="ARBA" id="ARBA00022786"/>
    </source>
</evidence>
<keyword evidence="9" id="KW-1185">Reference proteome</keyword>
<dbReference type="STRING" id="691883.A0A058Z7B2"/>
<evidence type="ECO:0000256" key="7">
    <source>
        <dbReference type="ARBA" id="ARBA00023006"/>
    </source>
</evidence>
<evidence type="ECO:0000313" key="9">
    <source>
        <dbReference type="Proteomes" id="UP000030693"/>
    </source>
</evidence>
<comment type="similarity">
    <text evidence="2">Belongs to the ATG3 family.</text>
</comment>
<dbReference type="OrthoDB" id="1584384at2759"/>
<sequence length="113" mass="12434">MSFFQRMLRTTEFLRAVPKSDQFIEGALTPEEFVTAGDFLVRKCGTWQWEAGDPAKARSYLPADKQYLVTRQDASRLGKCVAAGQPVALGCPGPAITPAWRPHHRAAAYHTGG</sequence>